<evidence type="ECO:0000313" key="3">
    <source>
        <dbReference type="Proteomes" id="UP000326759"/>
    </source>
</evidence>
<keyword evidence="3" id="KW-1185">Reference proteome</keyword>
<feature type="region of interest" description="Disordered" evidence="1">
    <location>
        <begin position="11"/>
        <end position="37"/>
    </location>
</feature>
<name>A0A5N5T7Q2_9CRUS</name>
<protein>
    <submittedName>
        <fullName evidence="2">Uncharacterized protein</fullName>
    </submittedName>
</protein>
<reference evidence="2 3" key="1">
    <citation type="journal article" date="2019" name="PLoS Biol.">
        <title>Sex chromosomes control vertical transmission of feminizing Wolbachia symbionts in an isopod.</title>
        <authorList>
            <person name="Becking T."/>
            <person name="Chebbi M.A."/>
            <person name="Giraud I."/>
            <person name="Moumen B."/>
            <person name="Laverre T."/>
            <person name="Caubet Y."/>
            <person name="Peccoud J."/>
            <person name="Gilbert C."/>
            <person name="Cordaux R."/>
        </authorList>
    </citation>
    <scope>NUCLEOTIDE SEQUENCE [LARGE SCALE GENOMIC DNA]</scope>
    <source>
        <strain evidence="2">ANa2</strain>
        <tissue evidence="2">Whole body excluding digestive tract and cuticle</tissue>
    </source>
</reference>
<accession>A0A5N5T7Q2</accession>
<evidence type="ECO:0000256" key="1">
    <source>
        <dbReference type="SAM" id="MobiDB-lite"/>
    </source>
</evidence>
<dbReference type="EMBL" id="SEYY01007033">
    <property type="protein sequence ID" value="KAB7502651.1"/>
    <property type="molecule type" value="Genomic_DNA"/>
</dbReference>
<sequence length="126" mass="13793">MLEVVVGSGAPAPASAAGGGGGGAAAPAAKEAPKKEEKQLNIPLHQQDILGLQRRHVQHSFLFSKDDEYVQREIGDLHCLSESLTLPSLYLPFRDQTFCATNNLTWQDYLEETAHSLLNYPITEYV</sequence>
<dbReference type="Proteomes" id="UP000326759">
    <property type="component" value="Unassembled WGS sequence"/>
</dbReference>
<gene>
    <name evidence="2" type="ORF">Anas_11634</name>
</gene>
<dbReference type="AlphaFoldDB" id="A0A5N5T7Q2"/>
<comment type="caution">
    <text evidence="2">The sequence shown here is derived from an EMBL/GenBank/DDBJ whole genome shotgun (WGS) entry which is preliminary data.</text>
</comment>
<proteinExistence type="predicted"/>
<evidence type="ECO:0000313" key="2">
    <source>
        <dbReference type="EMBL" id="KAB7502651.1"/>
    </source>
</evidence>
<organism evidence="2 3">
    <name type="scientific">Armadillidium nasatum</name>
    <dbReference type="NCBI Taxonomy" id="96803"/>
    <lineage>
        <taxon>Eukaryota</taxon>
        <taxon>Metazoa</taxon>
        <taxon>Ecdysozoa</taxon>
        <taxon>Arthropoda</taxon>
        <taxon>Crustacea</taxon>
        <taxon>Multicrustacea</taxon>
        <taxon>Malacostraca</taxon>
        <taxon>Eumalacostraca</taxon>
        <taxon>Peracarida</taxon>
        <taxon>Isopoda</taxon>
        <taxon>Oniscidea</taxon>
        <taxon>Crinocheta</taxon>
        <taxon>Armadillidiidae</taxon>
        <taxon>Armadillidium</taxon>
    </lineage>
</organism>